<dbReference type="GO" id="GO:0045039">
    <property type="term" value="P:protein insertion into mitochondrial inner membrane"/>
    <property type="evidence" value="ECO:0007669"/>
    <property type="project" value="UniProtKB-UniRule"/>
</dbReference>
<dbReference type="GO" id="GO:0042721">
    <property type="term" value="C:TIM22 mitochondrial import inner membrane insertion complex"/>
    <property type="evidence" value="ECO:0007669"/>
    <property type="project" value="UniProtKB-UniRule"/>
</dbReference>
<evidence type="ECO:0000313" key="11">
    <source>
        <dbReference type="EMBL" id="CAE7298380.1"/>
    </source>
</evidence>
<dbReference type="EMBL" id="CAJNDS010002046">
    <property type="protein sequence ID" value="CAE7298380.1"/>
    <property type="molecule type" value="Genomic_DNA"/>
</dbReference>
<dbReference type="Pfam" id="PF02466">
    <property type="entry name" value="Tim17"/>
    <property type="match status" value="1"/>
</dbReference>
<dbReference type="OrthoDB" id="75343at2759"/>
<protein>
    <recommendedName>
        <fullName evidence="8">Mitochondrial import inner membrane translocase subunit TIM22</fullName>
    </recommendedName>
</protein>
<keyword evidence="8" id="KW-0653">Protein transport</keyword>
<keyword evidence="6 8" id="KW-0496">Mitochondrion</keyword>
<proteinExistence type="inferred from homology"/>
<gene>
    <name evidence="11" type="primary">TIM22</name>
    <name evidence="11" type="ORF">SNAT2548_LOCUS15708</name>
</gene>
<feature type="transmembrane region" description="Helical" evidence="8">
    <location>
        <begin position="135"/>
        <end position="156"/>
    </location>
</feature>
<comment type="subcellular location">
    <subcellularLocation>
        <location evidence="1 8">Mitochondrion inner membrane</location>
        <topology evidence="1 8">Multi-pass membrane protein</topology>
    </subcellularLocation>
</comment>
<evidence type="ECO:0000256" key="5">
    <source>
        <dbReference type="ARBA" id="ARBA00022989"/>
    </source>
</evidence>
<evidence type="ECO:0000256" key="7">
    <source>
        <dbReference type="ARBA" id="ARBA00023136"/>
    </source>
</evidence>
<dbReference type="PANTHER" id="PTHR14110:SF0">
    <property type="entry name" value="MITOCHONDRIAL IMPORT INNER MEMBRANE TRANSLOCASE SUBUNIT TIM22"/>
    <property type="match status" value="1"/>
</dbReference>
<keyword evidence="8" id="KW-0813">Transport</keyword>
<comment type="subunit">
    <text evidence="8">Component of the TIM22 complex.</text>
</comment>
<dbReference type="AlphaFoldDB" id="A0A812N6K1"/>
<evidence type="ECO:0000313" key="12">
    <source>
        <dbReference type="Proteomes" id="UP000604046"/>
    </source>
</evidence>
<evidence type="ECO:0000256" key="8">
    <source>
        <dbReference type="RuleBase" id="RU367038"/>
    </source>
</evidence>
<dbReference type="InterPro" id="IPR039175">
    <property type="entry name" value="TIM22"/>
</dbReference>
<dbReference type="Proteomes" id="UP000604046">
    <property type="component" value="Unassembled WGS sequence"/>
</dbReference>
<feature type="chain" id="PRO_5032907110" description="Mitochondrial import inner membrane translocase subunit TIM22" evidence="10">
    <location>
        <begin position="27"/>
        <end position="364"/>
    </location>
</feature>
<name>A0A812N6K1_9DINO</name>
<evidence type="ECO:0000256" key="4">
    <source>
        <dbReference type="ARBA" id="ARBA00022792"/>
    </source>
</evidence>
<evidence type="ECO:0000256" key="10">
    <source>
        <dbReference type="SAM" id="SignalP"/>
    </source>
</evidence>
<dbReference type="GO" id="GO:0008320">
    <property type="term" value="F:protein transmembrane transporter activity"/>
    <property type="evidence" value="ECO:0007669"/>
    <property type="project" value="UniProtKB-UniRule"/>
</dbReference>
<keyword evidence="7 8" id="KW-0472">Membrane</keyword>
<keyword evidence="8" id="KW-0811">Translocation</keyword>
<dbReference type="PANTHER" id="PTHR14110">
    <property type="entry name" value="MITOCHONDRIAL IMPORT INNER MEMBRANE TRANSLOCASE SUBUNIT TIM22"/>
    <property type="match status" value="1"/>
</dbReference>
<dbReference type="GO" id="GO:0030943">
    <property type="term" value="F:mitochondrion targeting sequence binding"/>
    <property type="evidence" value="ECO:0007669"/>
    <property type="project" value="TreeGrafter"/>
</dbReference>
<evidence type="ECO:0000256" key="6">
    <source>
        <dbReference type="ARBA" id="ARBA00023128"/>
    </source>
</evidence>
<feature type="compositionally biased region" description="Low complexity" evidence="9">
    <location>
        <begin position="69"/>
        <end position="87"/>
    </location>
</feature>
<keyword evidence="10" id="KW-0732">Signal</keyword>
<keyword evidence="3 8" id="KW-0812">Transmembrane</keyword>
<comment type="caution">
    <text evidence="8">Lacks conserved residue(s) required for the propagation of feature annotation.</text>
</comment>
<feature type="region of interest" description="Disordered" evidence="9">
    <location>
        <begin position="66"/>
        <end position="87"/>
    </location>
</feature>
<organism evidence="11 12">
    <name type="scientific">Symbiodinium natans</name>
    <dbReference type="NCBI Taxonomy" id="878477"/>
    <lineage>
        <taxon>Eukaryota</taxon>
        <taxon>Sar</taxon>
        <taxon>Alveolata</taxon>
        <taxon>Dinophyceae</taxon>
        <taxon>Suessiales</taxon>
        <taxon>Symbiodiniaceae</taxon>
        <taxon>Symbiodinium</taxon>
    </lineage>
</organism>
<comment type="caution">
    <text evidence="11">The sequence shown here is derived from an EMBL/GenBank/DDBJ whole genome shotgun (WGS) entry which is preliminary data.</text>
</comment>
<reference evidence="11" key="1">
    <citation type="submission" date="2021-02" db="EMBL/GenBank/DDBJ databases">
        <authorList>
            <person name="Dougan E. K."/>
            <person name="Rhodes N."/>
            <person name="Thang M."/>
            <person name="Chan C."/>
        </authorList>
    </citation>
    <scope>NUCLEOTIDE SEQUENCE</scope>
</reference>
<sequence length="364" mass="39476">MALPNRSLSLGLSIVSLLSYSSRCCALAEQSCKDTDVMEGLCSEASFLQHGIEVQQVLHAVDSNSTMQPATRSTNATPSAPATSSGASRAALLKSNETVAQRVLQTELQKEMPAMLLNQLVAASLARETAGTSSIVSTVVNLVVLVMLVLLIVLLCRHDMNVQEAYEEVKEDPQMLYKQFEQVSSLVIVLARDATACLPCRFRWRTSFVSCQDATSAPNPYLSEQYRTLNYLRKMEPQEIEMLRNTTLGTRVVEGCTLRAAISGVGGAGLGLLMGGFLHTMQPPPNIDTSLSTMEQIRQSYKGFGQACVRMSRNFAKVGVVFAGVECFFERERACRDLPNAILSGCVTGGVLAFQATASSCHQQ</sequence>
<evidence type="ECO:0000256" key="1">
    <source>
        <dbReference type="ARBA" id="ARBA00004448"/>
    </source>
</evidence>
<evidence type="ECO:0000256" key="9">
    <source>
        <dbReference type="SAM" id="MobiDB-lite"/>
    </source>
</evidence>
<evidence type="ECO:0000256" key="2">
    <source>
        <dbReference type="ARBA" id="ARBA00008444"/>
    </source>
</evidence>
<keyword evidence="4 8" id="KW-0999">Mitochondrion inner membrane</keyword>
<feature type="signal peptide" evidence="10">
    <location>
        <begin position="1"/>
        <end position="26"/>
    </location>
</feature>
<evidence type="ECO:0000256" key="3">
    <source>
        <dbReference type="ARBA" id="ARBA00022692"/>
    </source>
</evidence>
<keyword evidence="12" id="KW-1185">Reference proteome</keyword>
<accession>A0A812N6K1</accession>
<comment type="similarity">
    <text evidence="2 8">Belongs to the Tim17/Tim22/Tim23 family.</text>
</comment>
<comment type="function">
    <text evidence="8">Essential core component of the TIM22 complex, a complex that mediates the import and insertion of multi-pass transmembrane proteins into the mitochondrial inner membrane. In the TIM22 complex, it constitutes the voltage-activated and signal-gated channel. Forms a twin-pore translocase that uses the membrane potential as external driving force in 2 voltage-dependent steps.</text>
</comment>
<keyword evidence="5 8" id="KW-1133">Transmembrane helix</keyword>